<evidence type="ECO:0000313" key="2">
    <source>
        <dbReference type="EMBL" id="RGW07026.1"/>
    </source>
</evidence>
<reference evidence="2 3" key="1">
    <citation type="submission" date="2018-08" db="EMBL/GenBank/DDBJ databases">
        <title>A genome reference for cultivated species of the human gut microbiota.</title>
        <authorList>
            <person name="Zou Y."/>
            <person name="Xue W."/>
            <person name="Luo G."/>
        </authorList>
    </citation>
    <scope>NUCLEOTIDE SEQUENCE [LARGE SCALE GENOMIC DNA]</scope>
    <source>
        <strain evidence="2 3">AF13-3LB</strain>
    </source>
</reference>
<name>A0A395XCR2_9BIFI</name>
<accession>A0A395XCR2</accession>
<evidence type="ECO:0000313" key="3">
    <source>
        <dbReference type="Proteomes" id="UP000265970"/>
    </source>
</evidence>
<evidence type="ECO:0008006" key="4">
    <source>
        <dbReference type="Google" id="ProtNLM"/>
    </source>
</evidence>
<sequence length="190" mass="21267">MPATPLPLSRCLTISDATPTKWRSSTKRRTGKSRRAAPVVNPPDRRCTMAVATPGDVAVELGRDTPAETTVEYKQWGKWLDRAERQIRQRVPLLDDWCADDDYRALVADIESAAVARKALNPEGIRSVMTQIDDANLQKTIDTSRSGGEVNILDSEWALLMRVPVSEIETATIMPDEPVSVHPPRRPPWW</sequence>
<dbReference type="AlphaFoldDB" id="A0A395XCR2"/>
<dbReference type="Proteomes" id="UP000265970">
    <property type="component" value="Unassembled WGS sequence"/>
</dbReference>
<proteinExistence type="predicted"/>
<gene>
    <name evidence="2" type="ORF">DWV92_09425</name>
</gene>
<dbReference type="EMBL" id="QRZV01000009">
    <property type="protein sequence ID" value="RGW07026.1"/>
    <property type="molecule type" value="Genomic_DNA"/>
</dbReference>
<comment type="caution">
    <text evidence="2">The sequence shown here is derived from an EMBL/GenBank/DDBJ whole genome shotgun (WGS) entry which is preliminary data.</text>
</comment>
<evidence type="ECO:0000256" key="1">
    <source>
        <dbReference type="SAM" id="MobiDB-lite"/>
    </source>
</evidence>
<dbReference type="Pfam" id="PF09355">
    <property type="entry name" value="Phage_Gp19"/>
    <property type="match status" value="1"/>
</dbReference>
<protein>
    <recommendedName>
        <fullName evidence="4">Phage protein Gp19/Gp15/Gp42</fullName>
    </recommendedName>
</protein>
<organism evidence="2 3">
    <name type="scientific">Bifidobacterium pseudolongum</name>
    <dbReference type="NCBI Taxonomy" id="1694"/>
    <lineage>
        <taxon>Bacteria</taxon>
        <taxon>Bacillati</taxon>
        <taxon>Actinomycetota</taxon>
        <taxon>Actinomycetes</taxon>
        <taxon>Bifidobacteriales</taxon>
        <taxon>Bifidobacteriaceae</taxon>
        <taxon>Bifidobacterium</taxon>
    </lineage>
</organism>
<feature type="region of interest" description="Disordered" evidence="1">
    <location>
        <begin position="19"/>
        <end position="42"/>
    </location>
</feature>
<feature type="compositionally biased region" description="Basic residues" evidence="1">
    <location>
        <begin position="24"/>
        <end position="35"/>
    </location>
</feature>
<dbReference type="InterPro" id="IPR018963">
    <property type="entry name" value="Mycophage_D29_Gp19"/>
</dbReference>